<evidence type="ECO:0000256" key="2">
    <source>
        <dbReference type="ARBA" id="ARBA00009496"/>
    </source>
</evidence>
<evidence type="ECO:0000256" key="1">
    <source>
        <dbReference type="ARBA" id="ARBA00004496"/>
    </source>
</evidence>
<proteinExistence type="inferred from homology"/>
<dbReference type="AlphaFoldDB" id="A0AA45WU51"/>
<dbReference type="EC" id="2.7.7.7" evidence="3"/>
<dbReference type="Gene3D" id="1.10.150.870">
    <property type="match status" value="1"/>
</dbReference>
<dbReference type="SMART" id="SM00481">
    <property type="entry name" value="POLIIIAc"/>
    <property type="match status" value="1"/>
</dbReference>
<evidence type="ECO:0000256" key="3">
    <source>
        <dbReference type="ARBA" id="ARBA00012417"/>
    </source>
</evidence>
<dbReference type="GO" id="GO:0003887">
    <property type="term" value="F:DNA-directed DNA polymerase activity"/>
    <property type="evidence" value="ECO:0007669"/>
    <property type="project" value="UniProtKB-KW"/>
</dbReference>
<gene>
    <name evidence="13" type="ORF">SAMN06296020_102317</name>
</gene>
<keyword evidence="5" id="KW-0808">Transferase</keyword>
<dbReference type="NCBIfam" id="NF004226">
    <property type="entry name" value="PRK05673.1"/>
    <property type="match status" value="1"/>
</dbReference>
<dbReference type="Pfam" id="PF07733">
    <property type="entry name" value="DNA_pol3_alpha"/>
    <property type="match status" value="1"/>
</dbReference>
<feature type="domain" description="Polymerase/histidinol phosphatase N-terminal" evidence="12">
    <location>
        <begin position="3"/>
        <end position="70"/>
    </location>
</feature>
<dbReference type="InterPro" id="IPR041931">
    <property type="entry name" value="DNA_pol3_alpha_thumb_dom"/>
</dbReference>
<dbReference type="Pfam" id="PF01336">
    <property type="entry name" value="tRNA_anti-codon"/>
    <property type="match status" value="1"/>
</dbReference>
<dbReference type="PANTHER" id="PTHR32294:SF0">
    <property type="entry name" value="DNA POLYMERASE III SUBUNIT ALPHA"/>
    <property type="match status" value="1"/>
</dbReference>
<dbReference type="InterPro" id="IPR004805">
    <property type="entry name" value="DnaE2/DnaE/PolC"/>
</dbReference>
<dbReference type="GO" id="GO:0005737">
    <property type="term" value="C:cytoplasm"/>
    <property type="evidence" value="ECO:0007669"/>
    <property type="project" value="UniProtKB-SubCell"/>
</dbReference>
<dbReference type="Gene3D" id="1.10.10.1600">
    <property type="entry name" value="Bacterial DNA polymerase III alpha subunit, thumb domain"/>
    <property type="match status" value="1"/>
</dbReference>
<evidence type="ECO:0000313" key="13">
    <source>
        <dbReference type="EMBL" id="SMP45484.1"/>
    </source>
</evidence>
<evidence type="ECO:0000256" key="7">
    <source>
        <dbReference type="ARBA" id="ARBA00022705"/>
    </source>
</evidence>
<dbReference type="EMBL" id="FXUF01000002">
    <property type="protein sequence ID" value="SMP45484.1"/>
    <property type="molecule type" value="Genomic_DNA"/>
</dbReference>
<dbReference type="InterPro" id="IPR016195">
    <property type="entry name" value="Pol/histidinol_Pase-like"/>
</dbReference>
<evidence type="ECO:0000256" key="5">
    <source>
        <dbReference type="ARBA" id="ARBA00022679"/>
    </source>
</evidence>
<feature type="region of interest" description="Disordered" evidence="11">
    <location>
        <begin position="1078"/>
        <end position="1104"/>
    </location>
</feature>
<evidence type="ECO:0000259" key="12">
    <source>
        <dbReference type="SMART" id="SM00481"/>
    </source>
</evidence>
<dbReference type="Pfam" id="PF14579">
    <property type="entry name" value="HHH_6"/>
    <property type="match status" value="1"/>
</dbReference>
<keyword evidence="7" id="KW-0235">DNA replication</keyword>
<evidence type="ECO:0000256" key="4">
    <source>
        <dbReference type="ARBA" id="ARBA00019114"/>
    </source>
</evidence>
<accession>A0AA45WU51</accession>
<evidence type="ECO:0000256" key="9">
    <source>
        <dbReference type="ARBA" id="ARBA00025611"/>
    </source>
</evidence>
<evidence type="ECO:0000313" key="14">
    <source>
        <dbReference type="Proteomes" id="UP001158066"/>
    </source>
</evidence>
<evidence type="ECO:0000256" key="10">
    <source>
        <dbReference type="ARBA" id="ARBA00049244"/>
    </source>
</evidence>
<dbReference type="InterPro" id="IPR029460">
    <property type="entry name" value="DNAPol_HHH"/>
</dbReference>
<dbReference type="NCBIfam" id="TIGR00594">
    <property type="entry name" value="polc"/>
    <property type="match status" value="1"/>
</dbReference>
<keyword evidence="8" id="KW-0239">DNA-directed DNA polymerase</keyword>
<dbReference type="InterPro" id="IPR004365">
    <property type="entry name" value="NA-bd_OB_tRNA"/>
</dbReference>
<sequence>MFVHLHVHTEYSLLDGFANISGLMDHVQAMGMPAVAITDHGTMFGVVDFYKEAKKRNIRPVIGCEVYTAARAMQEKDPAHDKDQGHLVLLAENMTGYQNLIKLVSLGYLEGFYYKPRIDYATLSQYTEGLICLSACLAGDVQQHLLNRNYQAAKKLALELDAMFGRGNFYLELQDHGIQEQKLVNVELIRLSGDTGIPLVATNDAHYIRKEDAEAHDILLCIQTGKIQEDKDRMKFPGDAFYLRSEQEMKALFPEQPEALENTWRIAQRCQVDFDFNTIHLPEYQPPDDISLNEYLEKLCLEGMHQRYPKADETIRERLYMELGTIFNMGYTAYFLIVWDFIKYAKDHQIPVGPGRGSAAGSIVAYVLGITDVDPLRYQLIFERFLNPERISMPDIDIDFCYERREEVINYVKEKYGTDRVAQIITFGTMAARAAIRDVGRVINMSYGEVDQIAKMIPMVLGMTIEKALEMNPQLLQLTKENDRARYLIEMARKLEGTPRHASTHAAGVVISKKKLNEHVPLYMHENSVTTQFPMGTLEELGLLKMDFLGLRTLTVIQDALNILVETEGVHLDFSDSHYDDPAIYDLISRGETLGVFQLESAGMIQFMKELKPNCFEDVVAGISLFRPGPMDSIPRYIRNKNRPELVKYAHKALEPILDVTYGCLVYQEQVMQVVRDLAGYSYGRSDLVRRAMSKKKMDVMEEERRNFIYGKKTATGDMEIEGCVARGIPADVASRIFDEMIDFAKYAFNKSHAAAYAVLAYQTAYLKTHHPVAFMAALMTSVMSNSSKIAEYIYDCRRQGIGVLPPDVNSSVRGFSVERNQIRFGMAAVKNVGAGMIDQLVIEREANGRFDHLTDFCERMCSRDLNKRAVESMIKAGSFDSTGATRAQLMAIYEQVLDSAVRNRKNNLQGQMGLFDLMQPAETMAQDHYPEVSDFQERVRLSMEKEVLGLYLSGHPLQEYQEKLKTFISADSRDFTEMVENPMSSRFRDRQTLMLGGVIFSKTMKTTRNNQMMAIIQLEDLFGTIECILFPQTLEQYLSYIQEDEIVLLEGTLDFKDDEAPKILVTHMTGVDQLESWKNRPPGKHRNTFSKPKAATAKGDSQPNGQRLWIRIPTNGHMNLIEKVKPLLRQFQGQTPVVIYVNETGQRFQADETLWVTPSSELVQALHQIFGNDSIKLR</sequence>
<comment type="similarity">
    <text evidence="2">Belongs to the DNA polymerase type-C family. DnaE subfamily.</text>
</comment>
<comment type="catalytic activity">
    <reaction evidence="10">
        <text>DNA(n) + a 2'-deoxyribonucleoside 5'-triphosphate = DNA(n+1) + diphosphate</text>
        <dbReference type="Rhea" id="RHEA:22508"/>
        <dbReference type="Rhea" id="RHEA-COMP:17339"/>
        <dbReference type="Rhea" id="RHEA-COMP:17340"/>
        <dbReference type="ChEBI" id="CHEBI:33019"/>
        <dbReference type="ChEBI" id="CHEBI:61560"/>
        <dbReference type="ChEBI" id="CHEBI:173112"/>
        <dbReference type="EC" id="2.7.7.7"/>
    </reaction>
</comment>
<evidence type="ECO:0000256" key="6">
    <source>
        <dbReference type="ARBA" id="ARBA00022695"/>
    </source>
</evidence>
<comment type="subcellular location">
    <subcellularLocation>
        <location evidence="1">Cytoplasm</location>
    </subcellularLocation>
</comment>
<dbReference type="Gene3D" id="3.20.20.140">
    <property type="entry name" value="Metal-dependent hydrolases"/>
    <property type="match status" value="1"/>
</dbReference>
<dbReference type="Pfam" id="PF17657">
    <property type="entry name" value="DNA_pol3_finger"/>
    <property type="match status" value="1"/>
</dbReference>
<evidence type="ECO:0000256" key="8">
    <source>
        <dbReference type="ARBA" id="ARBA00022932"/>
    </source>
</evidence>
<comment type="caution">
    <text evidence="13">The sequence shown here is derived from an EMBL/GenBank/DDBJ whole genome shotgun (WGS) entry which is preliminary data.</text>
</comment>
<dbReference type="RefSeq" id="WP_283408219.1">
    <property type="nucleotide sequence ID" value="NZ_FXUF01000002.1"/>
</dbReference>
<evidence type="ECO:0000256" key="11">
    <source>
        <dbReference type="SAM" id="MobiDB-lite"/>
    </source>
</evidence>
<dbReference type="GO" id="GO:0006260">
    <property type="term" value="P:DNA replication"/>
    <property type="evidence" value="ECO:0007669"/>
    <property type="project" value="UniProtKB-KW"/>
</dbReference>
<dbReference type="Pfam" id="PF02811">
    <property type="entry name" value="PHP"/>
    <property type="match status" value="1"/>
</dbReference>
<dbReference type="PANTHER" id="PTHR32294">
    <property type="entry name" value="DNA POLYMERASE III SUBUNIT ALPHA"/>
    <property type="match status" value="1"/>
</dbReference>
<dbReference type="InterPro" id="IPR040982">
    <property type="entry name" value="DNA_pol3_finger"/>
</dbReference>
<protein>
    <recommendedName>
        <fullName evidence="4">DNA polymerase III subunit alpha</fullName>
        <ecNumber evidence="3">2.7.7.7</ecNumber>
    </recommendedName>
</protein>
<name>A0AA45WU51_9CLOT</name>
<dbReference type="SUPFAM" id="SSF89550">
    <property type="entry name" value="PHP domain-like"/>
    <property type="match status" value="1"/>
</dbReference>
<keyword evidence="14" id="KW-1185">Reference proteome</keyword>
<dbReference type="InterPro" id="IPR004013">
    <property type="entry name" value="PHP_dom"/>
</dbReference>
<dbReference type="NCBIfam" id="NF005298">
    <property type="entry name" value="PRK06826.1"/>
    <property type="match status" value="1"/>
</dbReference>
<dbReference type="InterPro" id="IPR011708">
    <property type="entry name" value="DNA_pol3_alpha_NTPase_dom"/>
</dbReference>
<dbReference type="InterPro" id="IPR003141">
    <property type="entry name" value="Pol/His_phosphatase_N"/>
</dbReference>
<dbReference type="CDD" id="cd12113">
    <property type="entry name" value="PHP_PolIIIA_DnaE3"/>
    <property type="match status" value="1"/>
</dbReference>
<dbReference type="GO" id="GO:0008408">
    <property type="term" value="F:3'-5' exonuclease activity"/>
    <property type="evidence" value="ECO:0007669"/>
    <property type="project" value="InterPro"/>
</dbReference>
<dbReference type="GO" id="GO:0003676">
    <property type="term" value="F:nucleic acid binding"/>
    <property type="evidence" value="ECO:0007669"/>
    <property type="project" value="InterPro"/>
</dbReference>
<dbReference type="CDD" id="cd04485">
    <property type="entry name" value="DnaE_OBF"/>
    <property type="match status" value="1"/>
</dbReference>
<organism evidence="13 14">
    <name type="scientific">Anoxynatronum buryatiense</name>
    <dbReference type="NCBI Taxonomy" id="489973"/>
    <lineage>
        <taxon>Bacteria</taxon>
        <taxon>Bacillati</taxon>
        <taxon>Bacillota</taxon>
        <taxon>Clostridia</taxon>
        <taxon>Eubacteriales</taxon>
        <taxon>Clostridiaceae</taxon>
        <taxon>Anoxynatronum</taxon>
    </lineage>
</organism>
<comment type="function">
    <text evidence="9">DNA polymerase III is a complex, multichain enzyme responsible for most of the replicative synthesis in bacteria. This DNA polymerase also exhibits 3' to 5' exonuclease activity. The alpha chain is the DNA polymerase.</text>
</comment>
<reference evidence="13" key="1">
    <citation type="submission" date="2017-05" db="EMBL/GenBank/DDBJ databases">
        <authorList>
            <person name="Varghese N."/>
            <person name="Submissions S."/>
        </authorList>
    </citation>
    <scope>NUCLEOTIDE SEQUENCE</scope>
    <source>
        <strain evidence="13">Su22</strain>
    </source>
</reference>
<keyword evidence="6" id="KW-0548">Nucleotidyltransferase</keyword>
<dbReference type="Proteomes" id="UP001158066">
    <property type="component" value="Unassembled WGS sequence"/>
</dbReference>